<dbReference type="Proteomes" id="UP000198867">
    <property type="component" value="Unassembled WGS sequence"/>
</dbReference>
<reference evidence="5" key="1">
    <citation type="submission" date="2016-10" db="EMBL/GenBank/DDBJ databases">
        <authorList>
            <person name="Varghese N."/>
            <person name="Submissions S."/>
        </authorList>
    </citation>
    <scope>NUCLEOTIDE SEQUENCE [LARGE SCALE GENOMIC DNA]</scope>
    <source>
        <strain evidence="5">CGMCC 1.11101</strain>
    </source>
</reference>
<dbReference type="STRING" id="995034.SAMN05216219_2563"/>
<evidence type="ECO:0000256" key="2">
    <source>
        <dbReference type="SAM" id="Phobius"/>
    </source>
</evidence>
<dbReference type="RefSeq" id="WP_090712013.1">
    <property type="nucleotide sequence ID" value="NZ_FOVM01000007.1"/>
</dbReference>
<name>A0A1I5CTN4_9MICO</name>
<feature type="region of interest" description="Disordered" evidence="1">
    <location>
        <begin position="144"/>
        <end position="164"/>
    </location>
</feature>
<feature type="domain" description="Nudix hydrolase" evidence="3">
    <location>
        <begin position="8"/>
        <end position="144"/>
    </location>
</feature>
<dbReference type="InterPro" id="IPR000086">
    <property type="entry name" value="NUDIX_hydrolase_dom"/>
</dbReference>
<dbReference type="EMBL" id="FOVM01000007">
    <property type="protein sequence ID" value="SFN90355.1"/>
    <property type="molecule type" value="Genomic_DNA"/>
</dbReference>
<sequence length="441" mass="48545">MTSEPKADERLIVGGLVFASGNRSRLRRKPLLAVVRHRSTTGRTEWTLPQGEVLRSDRTLRDAALRVVSTEIASPVSSSRFADIVDDQLGGDARVGLFWVMEPAESQRHQTDSENDAKVRWVPVDEAPSLLTRAGERELLRFAPGRAPSDDAGRTRPPLFGTRRNDPQLRRLAEEIDDLASQLREAPPSEISEAADRAAVSLAADHIRRARRALFVGDVDTGWGQAFRAREALVARMSDDEVVYTALSLRSEVVASDKIKQWRQDAVTALVKPILDRERRPWLRTPPRGNRDALREALLIRNESFSNEYRKLTILRRHQKHLLWTGVVALALVLASLIGIGFLREPIADRWLAFAALATGVVGAVVSAAQRSTRVPQMRIPQAYNSYVSSLSRVAIGGVAGLLVFLAASAVEGQQINAASILIAAFGAGFAERLVTERPSS</sequence>
<gene>
    <name evidence="4" type="ORF">SAMN05216219_2563</name>
</gene>
<evidence type="ECO:0000313" key="5">
    <source>
        <dbReference type="Proteomes" id="UP000198867"/>
    </source>
</evidence>
<feature type="transmembrane region" description="Helical" evidence="2">
    <location>
        <begin position="390"/>
        <end position="410"/>
    </location>
</feature>
<proteinExistence type="predicted"/>
<feature type="transmembrane region" description="Helical" evidence="2">
    <location>
        <begin position="350"/>
        <end position="369"/>
    </location>
</feature>
<keyword evidence="2" id="KW-0472">Membrane</keyword>
<protein>
    <submittedName>
        <fullName evidence="4">NUDIX domain-containing protein</fullName>
    </submittedName>
</protein>
<feature type="transmembrane region" description="Helical" evidence="2">
    <location>
        <begin position="322"/>
        <end position="344"/>
    </location>
</feature>
<feature type="transmembrane region" description="Helical" evidence="2">
    <location>
        <begin position="416"/>
        <end position="435"/>
    </location>
</feature>
<dbReference type="InterPro" id="IPR015797">
    <property type="entry name" value="NUDIX_hydrolase-like_dom_sf"/>
</dbReference>
<evidence type="ECO:0000313" key="4">
    <source>
        <dbReference type="EMBL" id="SFN90355.1"/>
    </source>
</evidence>
<dbReference type="PROSITE" id="PS51462">
    <property type="entry name" value="NUDIX"/>
    <property type="match status" value="1"/>
</dbReference>
<dbReference type="AlphaFoldDB" id="A0A1I5CTN4"/>
<keyword evidence="2" id="KW-1133">Transmembrane helix</keyword>
<evidence type="ECO:0000259" key="3">
    <source>
        <dbReference type="PROSITE" id="PS51462"/>
    </source>
</evidence>
<dbReference type="Pfam" id="PF00293">
    <property type="entry name" value="NUDIX"/>
    <property type="match status" value="1"/>
</dbReference>
<accession>A0A1I5CTN4</accession>
<dbReference type="SUPFAM" id="SSF55811">
    <property type="entry name" value="Nudix"/>
    <property type="match status" value="1"/>
</dbReference>
<dbReference type="OrthoDB" id="4287477at2"/>
<keyword evidence="2" id="KW-0812">Transmembrane</keyword>
<organism evidence="4 5">
    <name type="scientific">Mycetocola miduiensis</name>
    <dbReference type="NCBI Taxonomy" id="995034"/>
    <lineage>
        <taxon>Bacteria</taxon>
        <taxon>Bacillati</taxon>
        <taxon>Actinomycetota</taxon>
        <taxon>Actinomycetes</taxon>
        <taxon>Micrococcales</taxon>
        <taxon>Microbacteriaceae</taxon>
        <taxon>Mycetocola</taxon>
    </lineage>
</organism>
<evidence type="ECO:0000256" key="1">
    <source>
        <dbReference type="SAM" id="MobiDB-lite"/>
    </source>
</evidence>
<keyword evidence="5" id="KW-1185">Reference proteome</keyword>
<dbReference type="Gene3D" id="3.90.79.10">
    <property type="entry name" value="Nucleoside Triphosphate Pyrophosphohydrolase"/>
    <property type="match status" value="1"/>
</dbReference>